<gene>
    <name evidence="3" type="ORF">CYNAS_LOCUS19942</name>
</gene>
<protein>
    <submittedName>
        <fullName evidence="3">Uncharacterized protein</fullName>
    </submittedName>
</protein>
<sequence>MPSHTLFLLAATITAISADDDVLGYALEFHHPRHHKHHGSLSELSGPQGLGKLHHYGPHPHKHHGPHSEVLGPHGLEEHHHNGPQPLGFQVPHPLVPGSILQPQWLLDEEDDADPRTPWLDDENQEKFVNILRIHGDTIVNSTALEEEKKTDVSKKWEPSQAGQGEDFILY</sequence>
<feature type="chain" id="PRO_5041294678" evidence="2">
    <location>
        <begin position="19"/>
        <end position="171"/>
    </location>
</feature>
<comment type="caution">
    <text evidence="3">The sequence shown here is derived from an EMBL/GenBank/DDBJ whole genome shotgun (WGS) entry which is preliminary data.</text>
</comment>
<feature type="compositionally biased region" description="Basic residues" evidence="1">
    <location>
        <begin position="52"/>
        <end position="65"/>
    </location>
</feature>
<feature type="signal peptide" evidence="2">
    <location>
        <begin position="1"/>
        <end position="18"/>
    </location>
</feature>
<feature type="region of interest" description="Disordered" evidence="1">
    <location>
        <begin position="36"/>
        <end position="90"/>
    </location>
</feature>
<name>A0AA36HBW9_CYLNA</name>
<evidence type="ECO:0000256" key="2">
    <source>
        <dbReference type="SAM" id="SignalP"/>
    </source>
</evidence>
<dbReference type="Proteomes" id="UP001176961">
    <property type="component" value="Unassembled WGS sequence"/>
</dbReference>
<evidence type="ECO:0000313" key="3">
    <source>
        <dbReference type="EMBL" id="CAJ0607959.1"/>
    </source>
</evidence>
<feature type="region of interest" description="Disordered" evidence="1">
    <location>
        <begin position="151"/>
        <end position="171"/>
    </location>
</feature>
<evidence type="ECO:0000313" key="4">
    <source>
        <dbReference type="Proteomes" id="UP001176961"/>
    </source>
</evidence>
<reference evidence="3" key="1">
    <citation type="submission" date="2023-07" db="EMBL/GenBank/DDBJ databases">
        <authorList>
            <consortium name="CYATHOMIX"/>
        </authorList>
    </citation>
    <scope>NUCLEOTIDE SEQUENCE</scope>
    <source>
        <strain evidence="3">N/A</strain>
    </source>
</reference>
<keyword evidence="4" id="KW-1185">Reference proteome</keyword>
<organism evidence="3 4">
    <name type="scientific">Cylicocyclus nassatus</name>
    <name type="common">Nematode worm</name>
    <dbReference type="NCBI Taxonomy" id="53992"/>
    <lineage>
        <taxon>Eukaryota</taxon>
        <taxon>Metazoa</taxon>
        <taxon>Ecdysozoa</taxon>
        <taxon>Nematoda</taxon>
        <taxon>Chromadorea</taxon>
        <taxon>Rhabditida</taxon>
        <taxon>Rhabditina</taxon>
        <taxon>Rhabditomorpha</taxon>
        <taxon>Strongyloidea</taxon>
        <taxon>Strongylidae</taxon>
        <taxon>Cylicocyclus</taxon>
    </lineage>
</organism>
<accession>A0AA36HBW9</accession>
<evidence type="ECO:0000256" key="1">
    <source>
        <dbReference type="SAM" id="MobiDB-lite"/>
    </source>
</evidence>
<dbReference type="EMBL" id="CATQJL010000316">
    <property type="protein sequence ID" value="CAJ0607959.1"/>
    <property type="molecule type" value="Genomic_DNA"/>
</dbReference>
<proteinExistence type="predicted"/>
<keyword evidence="2" id="KW-0732">Signal</keyword>
<dbReference type="AlphaFoldDB" id="A0AA36HBW9"/>